<dbReference type="PANTHER" id="PTHR12124:SF47">
    <property type="entry name" value="EXOSOME COMPONENT 10"/>
    <property type="match status" value="1"/>
</dbReference>
<dbReference type="GO" id="GO:0000467">
    <property type="term" value="P:exonucleolytic trimming to generate mature 3'-end of 5.8S rRNA from tricistronic rRNA transcript (SSU-rRNA, 5.8S rRNA, LSU-rRNA)"/>
    <property type="evidence" value="ECO:0007669"/>
    <property type="project" value="InterPro"/>
</dbReference>
<organism evidence="6 7">
    <name type="scientific">Meloidogyne enterolobii</name>
    <name type="common">Root-knot nematode worm</name>
    <name type="synonym">Meloidogyne mayaguensis</name>
    <dbReference type="NCBI Taxonomy" id="390850"/>
    <lineage>
        <taxon>Eukaryota</taxon>
        <taxon>Metazoa</taxon>
        <taxon>Ecdysozoa</taxon>
        <taxon>Nematoda</taxon>
        <taxon>Chromadorea</taxon>
        <taxon>Rhabditida</taxon>
        <taxon>Tylenchina</taxon>
        <taxon>Tylenchomorpha</taxon>
        <taxon>Tylenchoidea</taxon>
        <taxon>Meloidogynidae</taxon>
        <taxon>Meloidogyninae</taxon>
        <taxon>Meloidogyne</taxon>
    </lineage>
</organism>
<evidence type="ECO:0000256" key="1">
    <source>
        <dbReference type="ARBA" id="ARBA00004123"/>
    </source>
</evidence>
<dbReference type="GO" id="GO:0071039">
    <property type="term" value="P:nuclear polyadenylation-dependent CUT catabolic process"/>
    <property type="evidence" value="ECO:0007669"/>
    <property type="project" value="TreeGrafter"/>
</dbReference>
<feature type="domain" description="HRDC" evidence="5">
    <location>
        <begin position="189"/>
        <end position="269"/>
    </location>
</feature>
<dbReference type="PROSITE" id="PS50967">
    <property type="entry name" value="HRDC"/>
    <property type="match status" value="1"/>
</dbReference>
<dbReference type="GO" id="GO:0071044">
    <property type="term" value="P:histone mRNA catabolic process"/>
    <property type="evidence" value="ECO:0007669"/>
    <property type="project" value="TreeGrafter"/>
</dbReference>
<dbReference type="Pfam" id="PF08066">
    <property type="entry name" value="PMC2NT"/>
    <property type="match status" value="1"/>
</dbReference>
<dbReference type="PANTHER" id="PTHR12124">
    <property type="entry name" value="POLYMYOSITIS/SCLERODERMA AUTOANTIGEN-RELATED"/>
    <property type="match status" value="1"/>
</dbReference>
<dbReference type="InterPro" id="IPR010997">
    <property type="entry name" value="HRDC-like_sf"/>
</dbReference>
<dbReference type="GO" id="GO:0000176">
    <property type="term" value="C:nuclear exosome (RNase complex)"/>
    <property type="evidence" value="ECO:0007669"/>
    <property type="project" value="InterPro"/>
</dbReference>
<evidence type="ECO:0000256" key="3">
    <source>
        <dbReference type="ARBA" id="ARBA00043957"/>
    </source>
</evidence>
<gene>
    <name evidence="6" type="ORF">MENT_LOCUS52054</name>
</gene>
<accession>A0A6V7XH91</accession>
<dbReference type="GO" id="GO:0003727">
    <property type="term" value="F:single-stranded RNA binding"/>
    <property type="evidence" value="ECO:0007669"/>
    <property type="project" value="TreeGrafter"/>
</dbReference>
<dbReference type="SMART" id="SM00341">
    <property type="entry name" value="HRDC"/>
    <property type="match status" value="1"/>
</dbReference>
<dbReference type="EMBL" id="CAJEWN010001596">
    <property type="protein sequence ID" value="CAD2198720.1"/>
    <property type="molecule type" value="Genomic_DNA"/>
</dbReference>
<dbReference type="InterPro" id="IPR045092">
    <property type="entry name" value="Rrp6-like"/>
</dbReference>
<dbReference type="GO" id="GO:0071051">
    <property type="term" value="P:poly(A)-dependent snoRNA 3'-end processing"/>
    <property type="evidence" value="ECO:0007669"/>
    <property type="project" value="TreeGrafter"/>
</dbReference>
<comment type="caution">
    <text evidence="6">The sequence shown here is derived from an EMBL/GenBank/DDBJ whole genome shotgun (WGS) entry which is preliminary data.</text>
</comment>
<dbReference type="SUPFAM" id="SSF47819">
    <property type="entry name" value="HRDC-like"/>
    <property type="match status" value="1"/>
</dbReference>
<evidence type="ECO:0000313" key="6">
    <source>
        <dbReference type="EMBL" id="CAD2198720.1"/>
    </source>
</evidence>
<evidence type="ECO:0000256" key="4">
    <source>
        <dbReference type="SAM" id="Coils"/>
    </source>
</evidence>
<keyword evidence="4" id="KW-0175">Coiled coil</keyword>
<dbReference type="Pfam" id="PF00570">
    <property type="entry name" value="HRDC"/>
    <property type="match status" value="1"/>
</dbReference>
<dbReference type="Gene3D" id="1.10.150.80">
    <property type="entry name" value="HRDC domain"/>
    <property type="match status" value="1"/>
</dbReference>
<proteinExistence type="inferred from homology"/>
<evidence type="ECO:0000259" key="5">
    <source>
        <dbReference type="PROSITE" id="PS50967"/>
    </source>
</evidence>
<evidence type="ECO:0000256" key="2">
    <source>
        <dbReference type="ARBA" id="ARBA00023242"/>
    </source>
</evidence>
<dbReference type="GO" id="GO:0071040">
    <property type="term" value="P:nuclear polyadenylation-dependent antisense transcript catabolic process"/>
    <property type="evidence" value="ECO:0007669"/>
    <property type="project" value="TreeGrafter"/>
</dbReference>
<dbReference type="InterPro" id="IPR012588">
    <property type="entry name" value="Exosome-assoc_fac_Rrp6_N"/>
</dbReference>
<dbReference type="InterPro" id="IPR002121">
    <property type="entry name" value="HRDC_dom"/>
</dbReference>
<comment type="similarity">
    <text evidence="3">Belongs to the exosome component 10/RRP6 family.</text>
</comment>
<dbReference type="GO" id="GO:0071038">
    <property type="term" value="P:TRAMP-dependent tRNA surveillance pathway"/>
    <property type="evidence" value="ECO:0007669"/>
    <property type="project" value="TreeGrafter"/>
</dbReference>
<keyword evidence="2" id="KW-0539">Nucleus</keyword>
<feature type="coiled-coil region" evidence="4">
    <location>
        <begin position="414"/>
        <end position="457"/>
    </location>
</feature>
<dbReference type="GO" id="GO:0000175">
    <property type="term" value="F:3'-5'-RNA exonuclease activity"/>
    <property type="evidence" value="ECO:0007669"/>
    <property type="project" value="InterPro"/>
</dbReference>
<dbReference type="GO" id="GO:0005730">
    <property type="term" value="C:nucleolus"/>
    <property type="evidence" value="ECO:0007669"/>
    <property type="project" value="TreeGrafter"/>
</dbReference>
<comment type="subcellular location">
    <subcellularLocation>
        <location evidence="1">Nucleus</location>
    </subcellularLocation>
</comment>
<dbReference type="InterPro" id="IPR044876">
    <property type="entry name" value="HRDC_dom_sf"/>
</dbReference>
<dbReference type="GO" id="GO:0071035">
    <property type="term" value="P:nuclear polyadenylation-dependent rRNA catabolic process"/>
    <property type="evidence" value="ECO:0007669"/>
    <property type="project" value="TreeGrafter"/>
</dbReference>
<dbReference type="AlphaFoldDB" id="A0A6V7XH91"/>
<name>A0A6V7XH91_MELEN</name>
<dbReference type="FunFam" id="1.10.150.80:FF:000001">
    <property type="entry name" value="Putative exosome component 10"/>
    <property type="match status" value="1"/>
</dbReference>
<dbReference type="GO" id="GO:0071037">
    <property type="term" value="P:nuclear polyadenylation-dependent snRNA catabolic process"/>
    <property type="evidence" value="ECO:0007669"/>
    <property type="project" value="TreeGrafter"/>
</dbReference>
<evidence type="ECO:0000313" key="7">
    <source>
        <dbReference type="Proteomes" id="UP000580250"/>
    </source>
</evidence>
<dbReference type="OrthoDB" id="2250022at2759"/>
<dbReference type="Proteomes" id="UP000580250">
    <property type="component" value="Unassembled WGS sequence"/>
</dbReference>
<reference evidence="6 7" key="1">
    <citation type="submission" date="2020-08" db="EMBL/GenBank/DDBJ databases">
        <authorList>
            <person name="Koutsovoulos G."/>
            <person name="Danchin GJ E."/>
        </authorList>
    </citation>
    <scope>NUCLEOTIDE SEQUENCE [LARGE SCALE GENOMIC DNA]</scope>
</reference>
<dbReference type="GO" id="GO:0000166">
    <property type="term" value="F:nucleotide binding"/>
    <property type="evidence" value="ECO:0007669"/>
    <property type="project" value="InterPro"/>
</dbReference>
<dbReference type="GO" id="GO:0071036">
    <property type="term" value="P:nuclear polyadenylation-dependent snoRNA catabolic process"/>
    <property type="evidence" value="ECO:0007669"/>
    <property type="project" value="TreeGrafter"/>
</dbReference>
<sequence length="494" mass="57415">MLNLDKYLIIMSEIMPVDSGDIGDTIKKLQSSTASLVKASNQMPLIGDGFELYATFPQFNQFMHTQRNRIANVLRKISSEAGLKSLKINDRSLEDITQIISVSDRLVDNIVRNFDEHEAKLNEDRVNVRKIDLGAECISGATATSSEGNTHISSKIIRRTYNQFEKQINVKVPEQSTDYKELLNGRQLNNRQIFALEQLWRWREVTAKEHDKSLYYVLPDHMMLKIAEVLPREQSGILACCAPVPRLVRHELESLARILKIARELPLEQTTINNLNNLSKQNGIDEFSKLNNCVNGLKAKLEYRFDISKYLNNEEEKNKRNLGFDKNKLKENEEKEKQIKNNDGKELRRILLSGNMEELETKNPNSCKEKALNIQEYLEQQWASPYETYLVAIRDSENKKIENENKFIQKQTTINKNKREYSHLDENKEEEKEEGDIQIIEEKKIKIENKIVDLDEDEEIKEEREFFADPSNLTKKAKKKLLQKLRKSADIQLS</sequence>
<protein>
    <recommendedName>
        <fullName evidence="5">HRDC domain-containing protein</fullName>
    </recommendedName>
</protein>